<feature type="region of interest" description="Disordered" evidence="14">
    <location>
        <begin position="344"/>
        <end position="368"/>
    </location>
</feature>
<evidence type="ECO:0000256" key="11">
    <source>
        <dbReference type="ARBA" id="ARBA00023136"/>
    </source>
</evidence>
<evidence type="ECO:0000256" key="8">
    <source>
        <dbReference type="ARBA" id="ARBA00022840"/>
    </source>
</evidence>
<dbReference type="AlphaFoldDB" id="C3J8F2"/>
<dbReference type="CDD" id="cd01127">
    <property type="entry name" value="TrwB_TraG_TraD_VirD4"/>
    <property type="match status" value="1"/>
</dbReference>
<dbReference type="InterPro" id="IPR018541">
    <property type="entry name" value="Ftsk_gamma"/>
</dbReference>
<dbReference type="PANTHER" id="PTHR22683:SF41">
    <property type="entry name" value="DNA TRANSLOCASE FTSK"/>
    <property type="match status" value="1"/>
</dbReference>
<organism evidence="17 18">
    <name type="scientific">Porphyromonas endodontalis (strain ATCC 35406 / DSM 24491 / JCM 8526 / CCUG 16442 / BCRC 14492 / NCTC 13058 / HG 370)</name>
    <name type="common">Bacteroides endodontalis</name>
    <dbReference type="NCBI Taxonomy" id="553175"/>
    <lineage>
        <taxon>Bacteria</taxon>
        <taxon>Pseudomonadati</taxon>
        <taxon>Bacteroidota</taxon>
        <taxon>Bacteroidia</taxon>
        <taxon>Bacteroidales</taxon>
        <taxon>Porphyromonadaceae</taxon>
        <taxon>Porphyromonas</taxon>
    </lineage>
</organism>
<dbReference type="STRING" id="553175.POREN0001_1399"/>
<feature type="transmembrane region" description="Helical" evidence="15">
    <location>
        <begin position="60"/>
        <end position="82"/>
    </location>
</feature>
<dbReference type="InterPro" id="IPR025199">
    <property type="entry name" value="FtsK_4TM"/>
</dbReference>
<keyword evidence="3" id="KW-1003">Cell membrane</keyword>
<dbReference type="GO" id="GO:0005524">
    <property type="term" value="F:ATP binding"/>
    <property type="evidence" value="ECO:0007669"/>
    <property type="project" value="UniProtKB-UniRule"/>
</dbReference>
<evidence type="ECO:0000256" key="3">
    <source>
        <dbReference type="ARBA" id="ARBA00022475"/>
    </source>
</evidence>
<dbReference type="PANTHER" id="PTHR22683">
    <property type="entry name" value="SPORULATION PROTEIN RELATED"/>
    <property type="match status" value="1"/>
</dbReference>
<dbReference type="InterPro" id="IPR041027">
    <property type="entry name" value="FtsK_alpha"/>
</dbReference>
<dbReference type="SUPFAM" id="SSF46785">
    <property type="entry name" value="Winged helix' DNA-binding domain"/>
    <property type="match status" value="1"/>
</dbReference>
<dbReference type="GeneID" id="93365693"/>
<sequence>MNSQNKKQHKPSLSRKTSRGTKGQNSKGKKPSGDTWFARKRKGVVEDVKSISVPRSSVDFIIGTLLLLVTLYVSVAMVHYFFTIEQDQSVLHSTQDAAELVVGANATESIRNCTGLLGARIADGLIDGFLGLGSLFLPIFILTIAFRFILGWSRISPLKSLLFSTSMALWVSLFCAYLESIVSLHLPFALGGASGEQIIAALGAHVGSIGIISILVVSFVIVLVLCRASIVGKVRTMAEAKTKRKKKEPNVDTQTLGEEDETETSLEEEPNDEDPEDSFPVDTDEQPDEVEEEDQDSIEGSHPAQSFVNGKEEPLTPRGGEVPSEPLPSQLSSGMTIEVAQGDEVGDESALQERQASGNGTHDLPGYTFPSLDLLERYDREAMMPDMEEISENERQIIDTLESFKIKARPTKATVGPAVTLYEIEPDAGIKISKIRSLEDDIARSLKSEGGIRIIAPIPGKGTIGIEVPNKRPQTVALYSLLTSRKFVENNMHLPVAIGKTITNEVFMFDLAKMPHLLIAGATGQGKSVGLNVMITSLLYSKHPSELKFVMIDPKMLEFSIYEALGHHYLAKLPEEGSCIITDMNKVVPTLNSLCIEMDNRYKLLSDARVRNIAEYNSLFDKGELSTADGHARLPYIVLIVDEFADLIMTSGKEVEKPIARIAQKARAAGIHMVLATQRPTTDIITGTIKANFPARIAFKVFSAVDSKTILDAPGANHLVGRGDMLFYQGKDMLRLQCALVDTPETQQIVDEISLQPGYSGAYQLPEAPVEESDESRAISLDKRDPLFDQVATMVVETQQGSASKIQRQFEIGFNRAGRIMDQLEAAGIVSAQHGSKPREVLISDIFTLNNLLESLR</sequence>
<dbReference type="EMBL" id="ACNN01000005">
    <property type="protein sequence ID" value="EEN83784.1"/>
    <property type="molecule type" value="Genomic_DNA"/>
</dbReference>
<evidence type="ECO:0000256" key="9">
    <source>
        <dbReference type="ARBA" id="ARBA00022989"/>
    </source>
</evidence>
<keyword evidence="9 15" id="KW-1133">Transmembrane helix</keyword>
<keyword evidence="12" id="KW-0131">Cell cycle</keyword>
<dbReference type="InterPro" id="IPR050206">
    <property type="entry name" value="FtsK/SpoIIIE/SftA"/>
</dbReference>
<evidence type="ECO:0000256" key="13">
    <source>
        <dbReference type="PROSITE-ProRule" id="PRU00289"/>
    </source>
</evidence>
<name>C3J8F2_POREA</name>
<dbReference type="GO" id="GO:0051301">
    <property type="term" value="P:cell division"/>
    <property type="evidence" value="ECO:0007669"/>
    <property type="project" value="UniProtKB-KW"/>
</dbReference>
<keyword evidence="11 15" id="KW-0472">Membrane</keyword>
<dbReference type="Pfam" id="PF17854">
    <property type="entry name" value="FtsK_alpha"/>
    <property type="match status" value="1"/>
</dbReference>
<keyword evidence="8 13" id="KW-0067">ATP-binding</keyword>
<dbReference type="Gene3D" id="3.30.980.40">
    <property type="match status" value="1"/>
</dbReference>
<dbReference type="eggNOG" id="COG1674">
    <property type="taxonomic scope" value="Bacteria"/>
</dbReference>
<evidence type="ECO:0000256" key="6">
    <source>
        <dbReference type="ARBA" id="ARBA00022741"/>
    </source>
</evidence>
<comment type="subcellular location">
    <subcellularLocation>
        <location evidence="1">Cell membrane</location>
        <topology evidence="1">Multi-pass membrane protein</topology>
    </subcellularLocation>
</comment>
<feature type="domain" description="FtsK" evidence="16">
    <location>
        <begin position="503"/>
        <end position="708"/>
    </location>
</feature>
<dbReference type="Gene3D" id="3.40.50.300">
    <property type="entry name" value="P-loop containing nucleotide triphosphate hydrolases"/>
    <property type="match status" value="1"/>
</dbReference>
<keyword evidence="4" id="KW-0132">Cell division</keyword>
<dbReference type="InterPro" id="IPR002543">
    <property type="entry name" value="FtsK_dom"/>
</dbReference>
<feature type="compositionally biased region" description="Acidic residues" evidence="14">
    <location>
        <begin position="257"/>
        <end position="297"/>
    </location>
</feature>
<feature type="binding site" evidence="13">
    <location>
        <begin position="521"/>
        <end position="528"/>
    </location>
    <ligand>
        <name>ATP</name>
        <dbReference type="ChEBI" id="CHEBI:30616"/>
    </ligand>
</feature>
<feature type="transmembrane region" description="Helical" evidence="15">
    <location>
        <begin position="129"/>
        <end position="149"/>
    </location>
</feature>
<keyword evidence="10" id="KW-0238">DNA-binding</keyword>
<dbReference type="Pfam" id="PF09397">
    <property type="entry name" value="FtsK_gamma"/>
    <property type="match status" value="1"/>
</dbReference>
<dbReference type="SUPFAM" id="SSF103473">
    <property type="entry name" value="MFS general substrate transporter"/>
    <property type="match status" value="1"/>
</dbReference>
<evidence type="ECO:0000256" key="7">
    <source>
        <dbReference type="ARBA" id="ARBA00022829"/>
    </source>
</evidence>
<dbReference type="GO" id="GO:0005886">
    <property type="term" value="C:plasma membrane"/>
    <property type="evidence" value="ECO:0007669"/>
    <property type="project" value="UniProtKB-SubCell"/>
</dbReference>
<comment type="similarity">
    <text evidence="2">Belongs to the FtsK/SpoIIIE/SftA family.</text>
</comment>
<feature type="region of interest" description="Disordered" evidence="14">
    <location>
        <begin position="241"/>
        <end position="331"/>
    </location>
</feature>
<dbReference type="Pfam" id="PF13491">
    <property type="entry name" value="FtsK_4TM"/>
    <property type="match status" value="1"/>
</dbReference>
<dbReference type="Proteomes" id="UP000004295">
    <property type="component" value="Unassembled WGS sequence"/>
</dbReference>
<dbReference type="InterPro" id="IPR036259">
    <property type="entry name" value="MFS_trans_sf"/>
</dbReference>
<feature type="transmembrane region" description="Helical" evidence="15">
    <location>
        <begin position="198"/>
        <end position="225"/>
    </location>
</feature>
<dbReference type="SMART" id="SM00843">
    <property type="entry name" value="Ftsk_gamma"/>
    <property type="match status" value="1"/>
</dbReference>
<dbReference type="GO" id="GO:0003677">
    <property type="term" value="F:DNA binding"/>
    <property type="evidence" value="ECO:0007669"/>
    <property type="project" value="UniProtKB-KW"/>
</dbReference>
<accession>C3J8F2</accession>
<keyword evidence="5 15" id="KW-0812">Transmembrane</keyword>
<evidence type="ECO:0000256" key="15">
    <source>
        <dbReference type="SAM" id="Phobius"/>
    </source>
</evidence>
<evidence type="ECO:0000256" key="14">
    <source>
        <dbReference type="SAM" id="MobiDB-lite"/>
    </source>
</evidence>
<reference evidence="17 18" key="1">
    <citation type="submission" date="2009-04" db="EMBL/GenBank/DDBJ databases">
        <authorList>
            <person name="Sebastian Y."/>
            <person name="Madupu R."/>
            <person name="Durkin A.S."/>
            <person name="Torralba M."/>
            <person name="Methe B."/>
            <person name="Sutton G.G."/>
            <person name="Strausberg R.L."/>
            <person name="Nelson K.E."/>
        </authorList>
    </citation>
    <scope>NUCLEOTIDE SEQUENCE [LARGE SCALE GENOMIC DNA]</scope>
    <source>
        <strain evidence="18">ATCC 35406 / BCRC 14492 / JCM 8526 / NCTC 13058 / HG 370</strain>
    </source>
</reference>
<comment type="caution">
    <text evidence="17">The sequence shown here is derived from an EMBL/GenBank/DDBJ whole genome shotgun (WGS) entry which is preliminary data.</text>
</comment>
<gene>
    <name evidence="17" type="primary">ftsK</name>
    <name evidence="17" type="ORF">POREN0001_1399</name>
</gene>
<dbReference type="RefSeq" id="WP_004332278.1">
    <property type="nucleotide sequence ID" value="NZ_ACNN01000005.1"/>
</dbReference>
<dbReference type="GO" id="GO:0007059">
    <property type="term" value="P:chromosome segregation"/>
    <property type="evidence" value="ECO:0007669"/>
    <property type="project" value="UniProtKB-KW"/>
</dbReference>
<dbReference type="SUPFAM" id="SSF52540">
    <property type="entry name" value="P-loop containing nucleoside triphosphate hydrolases"/>
    <property type="match status" value="1"/>
</dbReference>
<dbReference type="InterPro" id="IPR036390">
    <property type="entry name" value="WH_DNA-bd_sf"/>
</dbReference>
<dbReference type="InterPro" id="IPR036388">
    <property type="entry name" value="WH-like_DNA-bd_sf"/>
</dbReference>
<evidence type="ECO:0000259" key="16">
    <source>
        <dbReference type="PROSITE" id="PS50901"/>
    </source>
</evidence>
<evidence type="ECO:0000313" key="18">
    <source>
        <dbReference type="Proteomes" id="UP000004295"/>
    </source>
</evidence>
<evidence type="ECO:0000256" key="4">
    <source>
        <dbReference type="ARBA" id="ARBA00022618"/>
    </source>
</evidence>
<keyword evidence="7" id="KW-0159">Chromosome partition</keyword>
<evidence type="ECO:0000256" key="5">
    <source>
        <dbReference type="ARBA" id="ARBA00022692"/>
    </source>
</evidence>
<feature type="transmembrane region" description="Helical" evidence="15">
    <location>
        <begin position="161"/>
        <end position="186"/>
    </location>
</feature>
<evidence type="ECO:0000256" key="12">
    <source>
        <dbReference type="ARBA" id="ARBA00023306"/>
    </source>
</evidence>
<keyword evidence="6 13" id="KW-0547">Nucleotide-binding</keyword>
<dbReference type="Gene3D" id="1.10.10.10">
    <property type="entry name" value="Winged helix-like DNA-binding domain superfamily/Winged helix DNA-binding domain"/>
    <property type="match status" value="1"/>
</dbReference>
<dbReference type="PROSITE" id="PS50901">
    <property type="entry name" value="FTSK"/>
    <property type="match status" value="1"/>
</dbReference>
<evidence type="ECO:0000313" key="17">
    <source>
        <dbReference type="EMBL" id="EEN83784.1"/>
    </source>
</evidence>
<dbReference type="Pfam" id="PF01580">
    <property type="entry name" value="FtsK_SpoIIIE"/>
    <property type="match status" value="1"/>
</dbReference>
<protein>
    <submittedName>
        <fullName evidence="17">FtsK/SpoIIIE family protein</fullName>
    </submittedName>
</protein>
<feature type="compositionally biased region" description="Basic residues" evidence="14">
    <location>
        <begin position="1"/>
        <end position="19"/>
    </location>
</feature>
<evidence type="ECO:0000256" key="1">
    <source>
        <dbReference type="ARBA" id="ARBA00004651"/>
    </source>
</evidence>
<proteinExistence type="inferred from homology"/>
<evidence type="ECO:0000256" key="2">
    <source>
        <dbReference type="ARBA" id="ARBA00006474"/>
    </source>
</evidence>
<keyword evidence="18" id="KW-1185">Reference proteome</keyword>
<evidence type="ECO:0000256" key="10">
    <source>
        <dbReference type="ARBA" id="ARBA00023125"/>
    </source>
</evidence>
<feature type="region of interest" description="Disordered" evidence="14">
    <location>
        <begin position="1"/>
        <end position="35"/>
    </location>
</feature>
<dbReference type="InterPro" id="IPR027417">
    <property type="entry name" value="P-loop_NTPase"/>
</dbReference>